<accession>A0A6J3HHG6</accession>
<dbReference type="GO" id="GO:0005576">
    <property type="term" value="C:extracellular region"/>
    <property type="evidence" value="ECO:0007669"/>
    <property type="project" value="UniProtKB-SubCell"/>
</dbReference>
<reference evidence="6" key="1">
    <citation type="submission" date="2025-08" db="UniProtKB">
        <authorList>
            <consortium name="RefSeq"/>
        </authorList>
    </citation>
    <scope>IDENTIFICATION</scope>
    <source>
        <tissue evidence="6">Blood</tissue>
    </source>
</reference>
<evidence type="ECO:0000256" key="2">
    <source>
        <dbReference type="ARBA" id="ARBA00022525"/>
    </source>
</evidence>
<dbReference type="GO" id="GO:0006508">
    <property type="term" value="P:proteolysis"/>
    <property type="evidence" value="ECO:0007669"/>
    <property type="project" value="TreeGrafter"/>
</dbReference>
<protein>
    <submittedName>
        <fullName evidence="6">A disintegrin and metalloproteinase with thrombospondin motifs 7-like</fullName>
    </submittedName>
</protein>
<dbReference type="SUPFAM" id="SSF82895">
    <property type="entry name" value="TSP-1 type 1 repeat"/>
    <property type="match status" value="1"/>
</dbReference>
<dbReference type="GeneID" id="116547653"/>
<keyword evidence="5" id="KW-1185">Reference proteome</keyword>
<feature type="region of interest" description="Disordered" evidence="3">
    <location>
        <begin position="114"/>
        <end position="159"/>
    </location>
</feature>
<name>A0A6J3HHG6_SAPAP</name>
<gene>
    <name evidence="6" type="primary">LOC116547653</name>
</gene>
<dbReference type="InterPro" id="IPR000884">
    <property type="entry name" value="TSP1_rpt"/>
</dbReference>
<keyword evidence="2" id="KW-0964">Secreted</keyword>
<dbReference type="PANTHER" id="PTHR13723:SF142">
    <property type="entry name" value="A DISINTEGRIN AND METALLOPROTEINASE WITH THROMBOSPONDIN MOTIFS 7"/>
    <property type="match status" value="1"/>
</dbReference>
<sequence length="269" mass="28949">MEDRCGVCHGNGSTCHTVSETFVEAEGLGYVDVGLIPAGARESHIQEAAEAANFLALQSEDPKKYFLNGGWTIQWDGDYQVAGTTFAYACRGNWENLTSPGPTNEPVWIQVRASQGPGAGSRGGDPRPMAGSHPGGVSAGAVTEPGSQPGPPALLFQDSNPGVRYEYTIHREADGHGEVPPPELSWHYGPWTKCTVTCVQRQSVYCSEWQAGPVDEGHCDPLGQPDDRQRKCSEQPCPASVELDEQSALEPPACEHLPPPQTETQCNRH</sequence>
<feature type="compositionally biased region" description="Basic and acidic residues" evidence="3">
    <location>
        <begin position="217"/>
        <end position="233"/>
    </location>
</feature>
<evidence type="ECO:0000313" key="6">
    <source>
        <dbReference type="RefSeq" id="XP_032129417.1"/>
    </source>
</evidence>
<evidence type="ECO:0000256" key="1">
    <source>
        <dbReference type="ARBA" id="ARBA00004613"/>
    </source>
</evidence>
<dbReference type="GO" id="GO:0004222">
    <property type="term" value="F:metalloendopeptidase activity"/>
    <property type="evidence" value="ECO:0007669"/>
    <property type="project" value="TreeGrafter"/>
</dbReference>
<feature type="region of interest" description="Disordered" evidence="3">
    <location>
        <begin position="217"/>
        <end position="269"/>
    </location>
</feature>
<dbReference type="GO" id="GO:0031012">
    <property type="term" value="C:extracellular matrix"/>
    <property type="evidence" value="ECO:0007669"/>
    <property type="project" value="TreeGrafter"/>
</dbReference>
<dbReference type="PROSITE" id="PS50092">
    <property type="entry name" value="TSP1"/>
    <property type="match status" value="1"/>
</dbReference>
<proteinExistence type="predicted"/>
<evidence type="ECO:0000313" key="5">
    <source>
        <dbReference type="Proteomes" id="UP000504640"/>
    </source>
</evidence>
<feature type="non-terminal residue" evidence="6">
    <location>
        <position position="269"/>
    </location>
</feature>
<dbReference type="InterPro" id="IPR036383">
    <property type="entry name" value="TSP1_rpt_sf"/>
</dbReference>
<dbReference type="Proteomes" id="UP000504640">
    <property type="component" value="Unplaced"/>
</dbReference>
<dbReference type="Gene3D" id="2.60.120.830">
    <property type="match status" value="1"/>
</dbReference>
<dbReference type="AlphaFoldDB" id="A0A6J3HHG6"/>
<dbReference type="InterPro" id="IPR010294">
    <property type="entry name" value="ADAMTS_spacer1"/>
</dbReference>
<comment type="subcellular location">
    <subcellularLocation>
        <location evidence="1">Secreted</location>
    </subcellularLocation>
</comment>
<dbReference type="FunFam" id="2.60.120.830:FF:000001">
    <property type="entry name" value="A disintegrin and metalloproteinase with thrombospondin motifs 1"/>
    <property type="match status" value="1"/>
</dbReference>
<dbReference type="Pfam" id="PF05986">
    <property type="entry name" value="ADAMTS_spacer1"/>
    <property type="match status" value="1"/>
</dbReference>
<dbReference type="GO" id="GO:0030198">
    <property type="term" value="P:extracellular matrix organization"/>
    <property type="evidence" value="ECO:0007669"/>
    <property type="project" value="TreeGrafter"/>
</dbReference>
<organism evidence="5 6">
    <name type="scientific">Sapajus apella</name>
    <name type="common">Brown-capped capuchin</name>
    <name type="synonym">Cebus apella</name>
    <dbReference type="NCBI Taxonomy" id="9515"/>
    <lineage>
        <taxon>Eukaryota</taxon>
        <taxon>Metazoa</taxon>
        <taxon>Chordata</taxon>
        <taxon>Craniata</taxon>
        <taxon>Vertebrata</taxon>
        <taxon>Euteleostomi</taxon>
        <taxon>Mammalia</taxon>
        <taxon>Eutheria</taxon>
        <taxon>Euarchontoglires</taxon>
        <taxon>Primates</taxon>
        <taxon>Haplorrhini</taxon>
        <taxon>Platyrrhini</taxon>
        <taxon>Cebidae</taxon>
        <taxon>Cebinae</taxon>
        <taxon>Sapajus</taxon>
    </lineage>
</organism>
<feature type="domain" description="ADAMTS/ADAMTS-like Spacer 1" evidence="4">
    <location>
        <begin position="17"/>
        <end position="116"/>
    </location>
</feature>
<dbReference type="Pfam" id="PF19030">
    <property type="entry name" value="TSP1_ADAMTS"/>
    <property type="match status" value="1"/>
</dbReference>
<dbReference type="SMART" id="SM00209">
    <property type="entry name" value="TSP1"/>
    <property type="match status" value="1"/>
</dbReference>
<evidence type="ECO:0000259" key="4">
    <source>
        <dbReference type="Pfam" id="PF05986"/>
    </source>
</evidence>
<dbReference type="RefSeq" id="XP_032129417.1">
    <property type="nucleotide sequence ID" value="XM_032273526.1"/>
</dbReference>
<evidence type="ECO:0000256" key="3">
    <source>
        <dbReference type="SAM" id="MobiDB-lite"/>
    </source>
</evidence>
<dbReference type="PANTHER" id="PTHR13723">
    <property type="entry name" value="ADAMTS A DISINTEGRIN AND METALLOPROTEASE WITH THROMBOSPONDIN MOTIFS PROTEASE"/>
    <property type="match status" value="1"/>
</dbReference>
<dbReference type="InterPro" id="IPR050439">
    <property type="entry name" value="ADAMTS_ADAMTS-like"/>
</dbReference>